<evidence type="ECO:0000256" key="4">
    <source>
        <dbReference type="SAM" id="Coils"/>
    </source>
</evidence>
<reference evidence="6 7" key="1">
    <citation type="submission" date="2024-04" db="EMBL/GenBank/DDBJ databases">
        <authorList>
            <consortium name="Genoscope - CEA"/>
            <person name="William W."/>
        </authorList>
    </citation>
    <scope>NUCLEOTIDE SEQUENCE [LARGE SCALE GENOMIC DNA]</scope>
</reference>
<dbReference type="InterPro" id="IPR045058">
    <property type="entry name" value="GIMA/IAN/Toc"/>
</dbReference>
<dbReference type="Pfam" id="PF04548">
    <property type="entry name" value="AIG1"/>
    <property type="match status" value="1"/>
</dbReference>
<dbReference type="GO" id="GO:0005525">
    <property type="term" value="F:GTP binding"/>
    <property type="evidence" value="ECO:0007669"/>
    <property type="project" value="UniProtKB-KW"/>
</dbReference>
<evidence type="ECO:0000256" key="1">
    <source>
        <dbReference type="ARBA" id="ARBA00008535"/>
    </source>
</evidence>
<comment type="caution">
    <text evidence="6">The sequence shown here is derived from an EMBL/GenBank/DDBJ whole genome shotgun (WGS) entry which is preliminary data.</text>
</comment>
<keyword evidence="3" id="KW-0342">GTP-binding</keyword>
<evidence type="ECO:0000256" key="2">
    <source>
        <dbReference type="ARBA" id="ARBA00022741"/>
    </source>
</evidence>
<dbReference type="PROSITE" id="PS51720">
    <property type="entry name" value="G_AIG1"/>
    <property type="match status" value="1"/>
</dbReference>
<proteinExistence type="inferred from homology"/>
<sequence>MENYPKKDRKISTELDLLLLGKTGNGKSATGNSILGYRAFKASATTTSLTKTISSDVAVYKNRQLTVVDAPGVVDTLSLTEENVGEGLKFVTEKLSDAIAMNPRGYNAFLLVAKYGNRFTQEEFEAVETLNKIFGEDFVRKFCILVITNGDSFENDAEDNNGPSFKEWCDQQTGEFENLLAECNQRAVLFNNGTKDQEKREDQLDNLIEIIEKLDSKGRRYTNALFVKAQKSREKMLIESRVPLISDETLKETRLILQDMQVALSIQDPAKQISELNEILLHVQQIVGEIQDQDRGTGALNGILETVQSLENSLKYEIKIAQKIMEERNRLSEEKEKMEEAIRAETEKREKELHLQYRKEMSLLRQQLTQTEEQYRAVRDEHNSKKTSGSCVIL</sequence>
<evidence type="ECO:0000256" key="3">
    <source>
        <dbReference type="ARBA" id="ARBA00023134"/>
    </source>
</evidence>
<organism evidence="6 7">
    <name type="scientific">Lymnaea stagnalis</name>
    <name type="common">Great pond snail</name>
    <name type="synonym">Helix stagnalis</name>
    <dbReference type="NCBI Taxonomy" id="6523"/>
    <lineage>
        <taxon>Eukaryota</taxon>
        <taxon>Metazoa</taxon>
        <taxon>Spiralia</taxon>
        <taxon>Lophotrochozoa</taxon>
        <taxon>Mollusca</taxon>
        <taxon>Gastropoda</taxon>
        <taxon>Heterobranchia</taxon>
        <taxon>Euthyneura</taxon>
        <taxon>Panpulmonata</taxon>
        <taxon>Hygrophila</taxon>
        <taxon>Lymnaeoidea</taxon>
        <taxon>Lymnaeidae</taxon>
        <taxon>Lymnaea</taxon>
    </lineage>
</organism>
<dbReference type="Gene3D" id="3.40.50.300">
    <property type="entry name" value="P-loop containing nucleotide triphosphate hydrolases"/>
    <property type="match status" value="1"/>
</dbReference>
<comment type="similarity">
    <text evidence="1">Belongs to the TRAFAC class TrmE-Era-EngA-EngB-Septin-like GTPase superfamily. AIG1/Toc34/Toc159-like paraseptin GTPase family. IAN subfamily.</text>
</comment>
<evidence type="ECO:0000313" key="6">
    <source>
        <dbReference type="EMBL" id="CAL1534882.1"/>
    </source>
</evidence>
<feature type="coiled-coil region" evidence="4">
    <location>
        <begin position="321"/>
        <end position="381"/>
    </location>
</feature>
<keyword evidence="4" id="KW-0175">Coiled coil</keyword>
<dbReference type="AlphaFoldDB" id="A0AAV2HMF3"/>
<dbReference type="PANTHER" id="PTHR10903:SF184">
    <property type="entry name" value="GTP-BINDING PROTEIN A"/>
    <property type="match status" value="1"/>
</dbReference>
<dbReference type="Proteomes" id="UP001497497">
    <property type="component" value="Unassembled WGS sequence"/>
</dbReference>
<name>A0AAV2HMF3_LYMST</name>
<evidence type="ECO:0000259" key="5">
    <source>
        <dbReference type="PROSITE" id="PS51720"/>
    </source>
</evidence>
<dbReference type="EMBL" id="CAXITT010000185">
    <property type="protein sequence ID" value="CAL1534882.1"/>
    <property type="molecule type" value="Genomic_DNA"/>
</dbReference>
<protein>
    <recommendedName>
        <fullName evidence="5">AIG1-type G domain-containing protein</fullName>
    </recommendedName>
</protein>
<dbReference type="FunFam" id="3.40.50.300:FF:000840">
    <property type="entry name" value="Immune-associated nucleotide-binding protein 9"/>
    <property type="match status" value="1"/>
</dbReference>
<gene>
    <name evidence="6" type="ORF">GSLYS_00008842001</name>
</gene>
<dbReference type="SUPFAM" id="SSF52540">
    <property type="entry name" value="P-loop containing nucleoside triphosphate hydrolases"/>
    <property type="match status" value="1"/>
</dbReference>
<keyword evidence="7" id="KW-1185">Reference proteome</keyword>
<dbReference type="InterPro" id="IPR006703">
    <property type="entry name" value="G_AIG1"/>
</dbReference>
<feature type="domain" description="AIG1-type G" evidence="5">
    <location>
        <begin position="12"/>
        <end position="230"/>
    </location>
</feature>
<evidence type="ECO:0000313" key="7">
    <source>
        <dbReference type="Proteomes" id="UP001497497"/>
    </source>
</evidence>
<accession>A0AAV2HMF3</accession>
<dbReference type="PANTHER" id="PTHR10903">
    <property type="entry name" value="GTPASE, IMAP FAMILY MEMBER-RELATED"/>
    <property type="match status" value="1"/>
</dbReference>
<dbReference type="InterPro" id="IPR027417">
    <property type="entry name" value="P-loop_NTPase"/>
</dbReference>
<keyword evidence="2" id="KW-0547">Nucleotide-binding</keyword>